<dbReference type="PANTHER" id="PTHR30290:SF9">
    <property type="entry name" value="OLIGOPEPTIDE-BINDING PROTEIN APPA"/>
    <property type="match status" value="1"/>
</dbReference>
<protein>
    <submittedName>
        <fullName evidence="6">Peptide/nickel transport system substrate-binding protein</fullName>
    </submittedName>
</protein>
<accession>A0A143Z2J3</accession>
<keyword evidence="3" id="KW-0732">Signal</keyword>
<gene>
    <name evidence="6" type="ORF">SAMN05216375_11533</name>
    <name evidence="5" type="ORF">TR210_2237</name>
</gene>
<dbReference type="InterPro" id="IPR039424">
    <property type="entry name" value="SBP_5"/>
</dbReference>
<dbReference type="InterPro" id="IPR000914">
    <property type="entry name" value="SBP_5_dom"/>
</dbReference>
<feature type="domain" description="Solute-binding protein family 5" evidence="4">
    <location>
        <begin position="111"/>
        <end position="497"/>
    </location>
</feature>
<dbReference type="InterPro" id="IPR030678">
    <property type="entry name" value="Peptide/Ni-bd"/>
</dbReference>
<dbReference type="Proteomes" id="UP000199280">
    <property type="component" value="Unassembled WGS sequence"/>
</dbReference>
<evidence type="ECO:0000259" key="4">
    <source>
        <dbReference type="Pfam" id="PF00496"/>
    </source>
</evidence>
<dbReference type="SUPFAM" id="SSF53850">
    <property type="entry name" value="Periplasmic binding protein-like II"/>
    <property type="match status" value="1"/>
</dbReference>
<evidence type="ECO:0000256" key="2">
    <source>
        <dbReference type="ARBA" id="ARBA00022448"/>
    </source>
</evidence>
<dbReference type="OrthoDB" id="9796817at2"/>
<dbReference type="PIRSF" id="PIRSF002741">
    <property type="entry name" value="MppA"/>
    <property type="match status" value="1"/>
</dbReference>
<dbReference type="PANTHER" id="PTHR30290">
    <property type="entry name" value="PERIPLASMIC BINDING COMPONENT OF ABC TRANSPORTER"/>
    <property type="match status" value="1"/>
</dbReference>
<dbReference type="GO" id="GO:0015833">
    <property type="term" value="P:peptide transport"/>
    <property type="evidence" value="ECO:0007669"/>
    <property type="project" value="TreeGrafter"/>
</dbReference>
<dbReference type="PROSITE" id="PS51257">
    <property type="entry name" value="PROKAR_LIPOPROTEIN"/>
    <property type="match status" value="1"/>
</dbReference>
<dbReference type="Gene3D" id="3.10.105.10">
    <property type="entry name" value="Dipeptide-binding Protein, Domain 3"/>
    <property type="match status" value="1"/>
</dbReference>
<dbReference type="GO" id="GO:0043190">
    <property type="term" value="C:ATP-binding cassette (ABC) transporter complex"/>
    <property type="evidence" value="ECO:0007669"/>
    <property type="project" value="InterPro"/>
</dbReference>
<evidence type="ECO:0000313" key="7">
    <source>
        <dbReference type="Proteomes" id="UP000076878"/>
    </source>
</evidence>
<dbReference type="GO" id="GO:1904680">
    <property type="term" value="F:peptide transmembrane transporter activity"/>
    <property type="evidence" value="ECO:0007669"/>
    <property type="project" value="TreeGrafter"/>
</dbReference>
<dbReference type="AlphaFoldDB" id="A0A143Z2J3"/>
<dbReference type="Proteomes" id="UP000076878">
    <property type="component" value="Unassembled WGS sequence"/>
</dbReference>
<keyword evidence="8" id="KW-1185">Reference proteome</keyword>
<reference evidence="5 7" key="1">
    <citation type="submission" date="2016-02" db="EMBL/GenBank/DDBJ databases">
        <authorList>
            <person name="Wen L."/>
            <person name="He K."/>
            <person name="Yang H."/>
        </authorList>
    </citation>
    <scope>NUCLEOTIDE SEQUENCE [LARGE SCALE GENOMIC DNA]</scope>
    <source>
        <strain evidence="5">Trichococcus_R210</strain>
    </source>
</reference>
<dbReference type="EMBL" id="FJNB01000018">
    <property type="protein sequence ID" value="CZR05577.1"/>
    <property type="molecule type" value="Genomic_DNA"/>
</dbReference>
<evidence type="ECO:0000313" key="5">
    <source>
        <dbReference type="EMBL" id="CZR05577.1"/>
    </source>
</evidence>
<dbReference type="RefSeq" id="WP_068623818.1">
    <property type="nucleotide sequence ID" value="NZ_FJNB01000018.1"/>
</dbReference>
<evidence type="ECO:0000256" key="3">
    <source>
        <dbReference type="ARBA" id="ARBA00022729"/>
    </source>
</evidence>
<proteinExistence type="inferred from homology"/>
<dbReference type="STRING" id="640938.TR210_2237"/>
<dbReference type="Pfam" id="PF00496">
    <property type="entry name" value="SBP_bac_5"/>
    <property type="match status" value="1"/>
</dbReference>
<evidence type="ECO:0000313" key="6">
    <source>
        <dbReference type="EMBL" id="SEJ49023.1"/>
    </source>
</evidence>
<dbReference type="GO" id="GO:0042597">
    <property type="term" value="C:periplasmic space"/>
    <property type="evidence" value="ECO:0007669"/>
    <property type="project" value="UniProtKB-ARBA"/>
</dbReference>
<keyword evidence="2" id="KW-0813">Transport</keyword>
<sequence>MLNKLIFPFLLAALLAGCGNNDVVSETERNLPDSSAVIQKFDTVMNSDAPAIRGGMLKYALVAESSFQGIFSPVFSEDAYDEELMGFSHESIFAYDEEFQLTQDGMATFVLNENLKTISITLQDNLKWSDGAALTADDILYAYEVIGHPDYAGSLYGETFANVIGMAEYHEGIADAIAGIDVLDDTHLTIAFKELNPSVLQAGGALWSQPLPRHQLGSIPVSEMMNAPQLREQSVGTGPFRVKTIVPGESVLFEANEYYWKGKPKLDHILVEAVSPATIVSEMEAGNYDVAVLPASSYETYKDFDNITLLGREALATTYIGFKLGSWDAESGANSLDPNNKMADAALRRAMAYALDNESIAALIFDGLQQSANGMIPPAFEGFGDAEAAGFSYDPAKAAALLDEAGYIDQDGDGYRETPDGKLLAISFAAVAGGDAADTVAAYYIQQWKAVGLDVSLATGRLIEYHRFQDMLASDDPAIDVYQGTWATGMDPNPTGFFGRTSALNYTRWTNEKNDSLLDQINAAVSMEENKRTGIYREWQKLLIEEAPVIPTLWRTQIFAVNNRVKNFNIRYGATRGWETIELTSEEPVR</sequence>
<organism evidence="5 7">
    <name type="scientific">Trichococcus ilyis</name>
    <dbReference type="NCBI Taxonomy" id="640938"/>
    <lineage>
        <taxon>Bacteria</taxon>
        <taxon>Bacillati</taxon>
        <taxon>Bacillota</taxon>
        <taxon>Bacilli</taxon>
        <taxon>Lactobacillales</taxon>
        <taxon>Carnobacteriaceae</taxon>
        <taxon>Trichococcus</taxon>
    </lineage>
</organism>
<dbReference type="CDD" id="cd08510">
    <property type="entry name" value="PBP2_Lactococcal_OppA_like"/>
    <property type="match status" value="1"/>
</dbReference>
<dbReference type="Gene3D" id="3.40.190.10">
    <property type="entry name" value="Periplasmic binding protein-like II"/>
    <property type="match status" value="1"/>
</dbReference>
<reference evidence="6 8" key="2">
    <citation type="submission" date="2016-10" db="EMBL/GenBank/DDBJ databases">
        <authorList>
            <person name="Varghese N."/>
            <person name="Submissions S."/>
        </authorList>
    </citation>
    <scope>NUCLEOTIDE SEQUENCE [LARGE SCALE GENOMIC DNA]</scope>
    <source>
        <strain evidence="6 8">DSM 22150</strain>
    </source>
</reference>
<evidence type="ECO:0000313" key="8">
    <source>
        <dbReference type="Proteomes" id="UP000199280"/>
    </source>
</evidence>
<evidence type="ECO:0000256" key="1">
    <source>
        <dbReference type="ARBA" id="ARBA00005695"/>
    </source>
</evidence>
<comment type="similarity">
    <text evidence="1">Belongs to the bacterial solute-binding protein 5 family.</text>
</comment>
<dbReference type="EMBL" id="FNYT01000015">
    <property type="protein sequence ID" value="SEJ49023.1"/>
    <property type="molecule type" value="Genomic_DNA"/>
</dbReference>
<name>A0A143Z2J3_9LACT</name>